<reference evidence="3 4" key="1">
    <citation type="submission" date="2013-03" db="EMBL/GenBank/DDBJ databases">
        <authorList>
            <person name="Fiebig A."/>
            <person name="Goeker M."/>
            <person name="Klenk H.-P.P."/>
        </authorList>
    </citation>
    <scope>NUCLEOTIDE SEQUENCE [LARGE SCALE GENOMIC DNA]</scope>
    <source>
        <strain evidence="4">DSM 19469</strain>
    </source>
</reference>
<dbReference type="eggNOG" id="COG2931">
    <property type="taxonomic scope" value="Bacteria"/>
</dbReference>
<dbReference type="Pfam" id="PF19078">
    <property type="entry name" value="Big_12"/>
    <property type="match status" value="3"/>
</dbReference>
<name>W8S3D2_9RHOB</name>
<dbReference type="HOGENOM" id="CLU_369150_0_0_5"/>
<dbReference type="OrthoDB" id="9773411at2"/>
<dbReference type="RefSeq" id="WP_156945927.1">
    <property type="nucleotide sequence ID" value="NZ_CP004372.1"/>
</dbReference>
<dbReference type="InterPro" id="IPR005546">
    <property type="entry name" value="Autotransporte_beta"/>
</dbReference>
<organism evidence="3 4">
    <name type="scientific">Roseicyclus elongatus DSM 19469</name>
    <dbReference type="NCBI Taxonomy" id="1294273"/>
    <lineage>
        <taxon>Bacteria</taxon>
        <taxon>Pseudomonadati</taxon>
        <taxon>Pseudomonadota</taxon>
        <taxon>Alphaproteobacteria</taxon>
        <taxon>Rhodobacterales</taxon>
        <taxon>Roseobacteraceae</taxon>
        <taxon>Roseicyclus</taxon>
    </lineage>
</organism>
<dbReference type="InterPro" id="IPR036709">
    <property type="entry name" value="Autotransporte_beta_dom_sf"/>
</dbReference>
<gene>
    <name evidence="3" type="ORF">roselon_02395</name>
</gene>
<evidence type="ECO:0000313" key="4">
    <source>
        <dbReference type="Proteomes" id="UP000019593"/>
    </source>
</evidence>
<accession>W8S3D2</accession>
<dbReference type="EMBL" id="CP004372">
    <property type="protein sequence ID" value="AHM04722.1"/>
    <property type="molecule type" value="Genomic_DNA"/>
</dbReference>
<dbReference type="PANTHER" id="PTHR34677:SF3">
    <property type="entry name" value="BACTERIAL IG-LIKE DOMAIN-CONTAINING PROTEIN"/>
    <property type="match status" value="1"/>
</dbReference>
<feature type="signal peptide" evidence="1">
    <location>
        <begin position="1"/>
        <end position="34"/>
    </location>
</feature>
<evidence type="ECO:0000313" key="3">
    <source>
        <dbReference type="EMBL" id="AHM04722.1"/>
    </source>
</evidence>
<sequence length="754" mass="78011">MRFSTHAGLPGRALYWMAALIMGLALSLGQQAQAQTTVGTLDLSNVGVDGAQDTVLTTTLPGGTVDSISLSFTIQHFGISYGSETYIIIQAPSGDSITINNSTFGFRSGPGTFTFNGSVPFPPNPSAGTWTVRLGDSFNDSGIDHRYSAGSTLDFVGISNDTTPPEATIASTESSPTSTAPIPVTVSFTEDVTDFDAGDLDISGGTATNFTGSGSAYSFDLVPTQDGTLTVDIAAGAAQDAAGNASLAAPQFSIVHDCTCPTVTLSSPSPIPTNVSPIPMIATFSEPVVGFNDVNVVVTNGSVSAFSGSGAVYTFDVIPDAEGTVLVDVPRDVAEDLAGNENIAAQQFSIHYDATGPGLTITGVPDTVLPGDEVKVFFTFGEDVTGFDATDITVTGATAGPLTGGPDVYTMTLIADGTGNLTVTVPDGAAQDAALNPSTGATATAELDSAGIAGEMIAAFMETRARNLIANQPGLTRFLNGQEGGQFSASVTRGFGDIDIHTGAGPVWFSLSGSATEFDGGGDSAYALATLGAHVAVTDGLLIGGMLQFDHAEDDMGGGLETRGTGWLIGPYVVAQLGAQPLFFEGRLLYGESDNEVSPFGTFTDDFDTERWLTLIALEGAYETEHLRYFPRLQISHAVDTQLAYVDSLANLVPEQTVRLSEVSAGVDFEAPLLGDDSGHLLTWGMSGIWSRVEGDGAASAFIDETEGGRGRVDLGYRYAGNGLWSLSSDVFVDGIGSGDFTTYGVALGFDMRF</sequence>
<feature type="domain" description="Autotransporter" evidence="2">
    <location>
        <begin position="500"/>
        <end position="754"/>
    </location>
</feature>
<dbReference type="AlphaFoldDB" id="W8S3D2"/>
<dbReference type="PATRIC" id="fig|1294273.3.peg.2365"/>
<keyword evidence="1" id="KW-0732">Signal</keyword>
<dbReference type="KEGG" id="red:roselon_02395"/>
<feature type="chain" id="PRO_5004914154" description="Autotransporter domain-containing protein" evidence="1">
    <location>
        <begin position="35"/>
        <end position="754"/>
    </location>
</feature>
<dbReference type="SMART" id="SM00869">
    <property type="entry name" value="Autotransporter"/>
    <property type="match status" value="1"/>
</dbReference>
<dbReference type="STRING" id="1294273.roselon_02395"/>
<dbReference type="Proteomes" id="UP000019593">
    <property type="component" value="Chromosome"/>
</dbReference>
<evidence type="ECO:0000259" key="2">
    <source>
        <dbReference type="PROSITE" id="PS51208"/>
    </source>
</evidence>
<dbReference type="PANTHER" id="PTHR34677">
    <property type="match status" value="1"/>
</dbReference>
<proteinExistence type="predicted"/>
<protein>
    <recommendedName>
        <fullName evidence="2">Autotransporter domain-containing protein</fullName>
    </recommendedName>
</protein>
<dbReference type="eggNOG" id="COG3468">
    <property type="taxonomic scope" value="Bacteria"/>
</dbReference>
<dbReference type="InterPro" id="IPR044048">
    <property type="entry name" value="Big_12"/>
</dbReference>
<dbReference type="SUPFAM" id="SSF103515">
    <property type="entry name" value="Autotransporter"/>
    <property type="match status" value="1"/>
</dbReference>
<keyword evidence="4" id="KW-1185">Reference proteome</keyword>
<evidence type="ECO:0000256" key="1">
    <source>
        <dbReference type="SAM" id="SignalP"/>
    </source>
</evidence>
<dbReference type="PROSITE" id="PS51208">
    <property type="entry name" value="AUTOTRANSPORTER"/>
    <property type="match status" value="1"/>
</dbReference>